<evidence type="ECO:0000313" key="3">
    <source>
        <dbReference type="EMBL" id="EDX76775.1"/>
    </source>
</evidence>
<protein>
    <submittedName>
        <fullName evidence="3">Phage Tail Collar Domain family</fullName>
    </submittedName>
</protein>
<sequence length="215" mass="23134">MITSFPAFLLGLQEVEGSFSTTLPYGKLEEFIMTTPLIGQIAMVAFDFAPDGWYLCDGTLHDIISDENDILASILAGKYNQPGDPTQGTFRVPDLRGRVPLGINPMAGNSDNDRNSYGLGDKSGSEQVELTQANLPEIQMKLKATNADSNETSPSGSALLSKPRSSIYATGATNFVEMDCISSSIGSSENNAHNNLQPYLAINFIIAYQGIDPRS</sequence>
<dbReference type="EMBL" id="DS989845">
    <property type="protein sequence ID" value="EDX76775.1"/>
    <property type="molecule type" value="Genomic_DNA"/>
</dbReference>
<keyword evidence="4" id="KW-1185">Reference proteome</keyword>
<dbReference type="HOGENOM" id="CLU_087872_1_1_3"/>
<dbReference type="AlphaFoldDB" id="B4VMZ3"/>
<accession>B4VMZ3</accession>
<dbReference type="Proteomes" id="UP000003835">
    <property type="component" value="Unassembled WGS sequence"/>
</dbReference>
<organism evidence="3 4">
    <name type="scientific">Coleofasciculus chthonoplastes PCC 7420</name>
    <dbReference type="NCBI Taxonomy" id="118168"/>
    <lineage>
        <taxon>Bacteria</taxon>
        <taxon>Bacillati</taxon>
        <taxon>Cyanobacteriota</taxon>
        <taxon>Cyanophyceae</taxon>
        <taxon>Coleofasciculales</taxon>
        <taxon>Coleofasciculaceae</taxon>
        <taxon>Coleofasciculus</taxon>
    </lineage>
</organism>
<dbReference type="Gene3D" id="3.90.1340.10">
    <property type="entry name" value="Phage tail collar domain"/>
    <property type="match status" value="1"/>
</dbReference>
<dbReference type="InterPro" id="IPR011083">
    <property type="entry name" value="Phage_tail_collar_dom"/>
</dbReference>
<feature type="domain" description="Phage tail collar" evidence="2">
    <location>
        <begin position="39"/>
        <end position="100"/>
    </location>
</feature>
<dbReference type="SUPFAM" id="SSF88874">
    <property type="entry name" value="Receptor-binding domain of short tail fibre protein gp12"/>
    <property type="match status" value="1"/>
</dbReference>
<dbReference type="STRING" id="118168.MC7420_1778"/>
<dbReference type="eggNOG" id="COG4675">
    <property type="taxonomic scope" value="Bacteria"/>
</dbReference>
<dbReference type="OrthoDB" id="9810174at2"/>
<dbReference type="Pfam" id="PF07484">
    <property type="entry name" value="Collar"/>
    <property type="match status" value="1"/>
</dbReference>
<evidence type="ECO:0000256" key="1">
    <source>
        <dbReference type="SAM" id="MobiDB-lite"/>
    </source>
</evidence>
<evidence type="ECO:0000313" key="4">
    <source>
        <dbReference type="Proteomes" id="UP000003835"/>
    </source>
</evidence>
<evidence type="ECO:0000259" key="2">
    <source>
        <dbReference type="Pfam" id="PF07484"/>
    </source>
</evidence>
<dbReference type="InterPro" id="IPR037053">
    <property type="entry name" value="Phage_tail_collar_dom_sf"/>
</dbReference>
<proteinExistence type="predicted"/>
<name>B4VMZ3_9CYAN</name>
<feature type="region of interest" description="Disordered" evidence="1">
    <location>
        <begin position="103"/>
        <end position="122"/>
    </location>
</feature>
<gene>
    <name evidence="3" type="ORF">MC7420_1778</name>
</gene>
<reference evidence="3 4" key="1">
    <citation type="submission" date="2008-07" db="EMBL/GenBank/DDBJ databases">
        <authorList>
            <person name="Tandeau de Marsac N."/>
            <person name="Ferriera S."/>
            <person name="Johnson J."/>
            <person name="Kravitz S."/>
            <person name="Beeson K."/>
            <person name="Sutton G."/>
            <person name="Rogers Y.-H."/>
            <person name="Friedman R."/>
            <person name="Frazier M."/>
            <person name="Venter J.C."/>
        </authorList>
    </citation>
    <scope>NUCLEOTIDE SEQUENCE [LARGE SCALE GENOMIC DNA]</scope>
    <source>
        <strain evidence="3 4">PCC 7420</strain>
    </source>
</reference>